<accession>A0A6P6SHC8</accession>
<dbReference type="Pfam" id="PF13962">
    <property type="entry name" value="PGG"/>
    <property type="match status" value="1"/>
</dbReference>
<evidence type="ECO:0000259" key="4">
    <source>
        <dbReference type="Pfam" id="PF13962"/>
    </source>
</evidence>
<dbReference type="OrthoDB" id="1925304at2759"/>
<feature type="compositionally biased region" description="Low complexity" evidence="2">
    <location>
        <begin position="1"/>
        <end position="16"/>
    </location>
</feature>
<proteinExistence type="predicted"/>
<reference evidence="5" key="1">
    <citation type="journal article" date="2025" name="Foods">
        <title>Unveiling the Microbial Signatures of Arabica Coffee Cherries: Insights into Ripeness Specific Diversity, Functional Traits, and Implications for Quality and Safety.</title>
        <authorList>
            <consortium name="RefSeq"/>
            <person name="Tenea G.N."/>
            <person name="Cifuentes V."/>
            <person name="Reyes P."/>
            <person name="Cevallos-Vallejos M."/>
        </authorList>
    </citation>
    <scope>NUCLEOTIDE SEQUENCE [LARGE SCALE GENOMIC DNA]</scope>
</reference>
<feature type="repeat" description="ANK" evidence="1">
    <location>
        <begin position="122"/>
        <end position="154"/>
    </location>
</feature>
<sequence length="677" mass="74852">MASSSSASEINNSSTSPEPGPLMRLLLNAKDQSPSQPTPLEKKEPEKDLNWYLPLYKASLQGDWESAREFFNRDPDAVTAKITHSLETVLHIAVGTVMAINFVKELLELIQPEILPSLRDQAGQTPLHYAAIFGNVEAAKLLVNRSPAMTNAPSNTGFLPIHLAAGYANKDAVSYLLTVTRDDIQPNPFRDESGAELLNLMIIAEFYDLALYMIQLYPGLATAKSPAGNSALSIIARKDLSVSGGSSVKIWETFLYSRMPAYFWNLYEHPKRKYPDNPDIGCQSCARICCCIRKLNFCGLSVVPSYGQKFIEGCQKLQAAFWKIIVNLVPHVRDARETKFMHLQALQLVRCLCTEVSKLDYATAASFFQQPIIVGASFGNNVIVEEILHSFPPAIWSRNHEGHNIFMTAVANRREGIFNLLYQMSGHKRLALRLVDNKMNNILHLAGKLAPTAQLNLVSGAALQMQRELQWYKEVEKHVLPESKAHKNSSGRTPAVEFSVEHKDLVKEGEKWMKDAANSCTVSATLIATIAFAASITVPGGNNGDTGSPIFSNDLAFNIFAAADALSLFSSTASLLMFLSILTARYAEVDFLYSLPRRLIIGLVTLFISITTMMIAFSATIYLVFGDKRAWTIVPIAAIACLPVTLFATLQFPLLMDMIRSTYCPGCFGKRSEDLLF</sequence>
<feature type="transmembrane region" description="Helical" evidence="3">
    <location>
        <begin position="599"/>
        <end position="625"/>
    </location>
</feature>
<keyword evidence="3" id="KW-0472">Membrane</keyword>
<dbReference type="SUPFAM" id="SSF48403">
    <property type="entry name" value="Ankyrin repeat"/>
    <property type="match status" value="1"/>
</dbReference>
<evidence type="ECO:0000256" key="2">
    <source>
        <dbReference type="SAM" id="MobiDB-lite"/>
    </source>
</evidence>
<evidence type="ECO:0000313" key="6">
    <source>
        <dbReference type="RefSeq" id="XP_027065535.1"/>
    </source>
</evidence>
<dbReference type="AlphaFoldDB" id="A0A6P6SHC8"/>
<dbReference type="RefSeq" id="XP_027065536.1">
    <property type="nucleotide sequence ID" value="XM_027209735.1"/>
</dbReference>
<dbReference type="PROSITE" id="PS50297">
    <property type="entry name" value="ANK_REP_REGION"/>
    <property type="match status" value="1"/>
</dbReference>
<dbReference type="PROSITE" id="PS50088">
    <property type="entry name" value="ANK_REPEAT"/>
    <property type="match status" value="1"/>
</dbReference>
<feature type="transmembrane region" description="Helical" evidence="3">
    <location>
        <begin position="556"/>
        <end position="579"/>
    </location>
</feature>
<keyword evidence="1" id="KW-0040">ANK repeat</keyword>
<feature type="domain" description="PGG" evidence="4">
    <location>
        <begin position="510"/>
        <end position="624"/>
    </location>
</feature>
<name>A0A6P6SHC8_COFAR</name>
<evidence type="ECO:0000313" key="5">
    <source>
        <dbReference type="Proteomes" id="UP001652660"/>
    </source>
</evidence>
<dbReference type="PANTHER" id="PTHR24177">
    <property type="entry name" value="CASKIN"/>
    <property type="match status" value="1"/>
</dbReference>
<keyword evidence="3" id="KW-0812">Transmembrane</keyword>
<evidence type="ECO:0000256" key="3">
    <source>
        <dbReference type="SAM" id="Phobius"/>
    </source>
</evidence>
<feature type="transmembrane region" description="Helical" evidence="3">
    <location>
        <begin position="631"/>
        <end position="650"/>
    </location>
</feature>
<dbReference type="RefSeq" id="XP_027065535.1">
    <property type="nucleotide sequence ID" value="XM_027209734.1"/>
</dbReference>
<dbReference type="InterPro" id="IPR026961">
    <property type="entry name" value="PGG_dom"/>
</dbReference>
<keyword evidence="5" id="KW-1185">Reference proteome</keyword>
<dbReference type="GO" id="GO:0016020">
    <property type="term" value="C:membrane"/>
    <property type="evidence" value="ECO:0007669"/>
    <property type="project" value="TreeGrafter"/>
</dbReference>
<keyword evidence="3" id="KW-1133">Transmembrane helix</keyword>
<evidence type="ECO:0000256" key="1">
    <source>
        <dbReference type="PROSITE-ProRule" id="PRU00023"/>
    </source>
</evidence>
<dbReference type="InterPro" id="IPR002110">
    <property type="entry name" value="Ankyrin_rpt"/>
</dbReference>
<dbReference type="InterPro" id="IPR036770">
    <property type="entry name" value="Ankyrin_rpt-contain_sf"/>
</dbReference>
<dbReference type="Proteomes" id="UP001652660">
    <property type="component" value="Chromosome 6c"/>
</dbReference>
<protein>
    <submittedName>
        <fullName evidence="6 7">Uncharacterized protein LOC113691558 isoform X1</fullName>
    </submittedName>
</protein>
<gene>
    <name evidence="6 7" type="primary">LOC113691558</name>
</gene>
<dbReference type="Pfam" id="PF12796">
    <property type="entry name" value="Ank_2"/>
    <property type="match status" value="1"/>
</dbReference>
<dbReference type="GeneID" id="113691558"/>
<dbReference type="PANTHER" id="PTHR24177:SF292">
    <property type="entry name" value="ANKYRIN REPEAT FAMILY PROTEIN-RELATED"/>
    <property type="match status" value="1"/>
</dbReference>
<feature type="region of interest" description="Disordered" evidence="2">
    <location>
        <begin position="1"/>
        <end position="44"/>
    </location>
</feature>
<dbReference type="SMART" id="SM00248">
    <property type="entry name" value="ANK"/>
    <property type="match status" value="5"/>
</dbReference>
<organism evidence="5 6">
    <name type="scientific">Coffea arabica</name>
    <name type="common">Arabian coffee</name>
    <dbReference type="NCBI Taxonomy" id="13443"/>
    <lineage>
        <taxon>Eukaryota</taxon>
        <taxon>Viridiplantae</taxon>
        <taxon>Streptophyta</taxon>
        <taxon>Embryophyta</taxon>
        <taxon>Tracheophyta</taxon>
        <taxon>Spermatophyta</taxon>
        <taxon>Magnoliopsida</taxon>
        <taxon>eudicotyledons</taxon>
        <taxon>Gunneridae</taxon>
        <taxon>Pentapetalae</taxon>
        <taxon>asterids</taxon>
        <taxon>lamiids</taxon>
        <taxon>Gentianales</taxon>
        <taxon>Rubiaceae</taxon>
        <taxon>Ixoroideae</taxon>
        <taxon>Gardenieae complex</taxon>
        <taxon>Bertiereae - Coffeeae clade</taxon>
        <taxon>Coffeeae</taxon>
        <taxon>Coffea</taxon>
    </lineage>
</organism>
<dbReference type="Gene3D" id="1.25.40.20">
    <property type="entry name" value="Ankyrin repeat-containing domain"/>
    <property type="match status" value="2"/>
</dbReference>
<evidence type="ECO:0000313" key="7">
    <source>
        <dbReference type="RefSeq" id="XP_027065536.1"/>
    </source>
</evidence>
<reference evidence="6 7" key="2">
    <citation type="submission" date="2025-04" db="UniProtKB">
        <authorList>
            <consortium name="RefSeq"/>
        </authorList>
    </citation>
    <scope>IDENTIFICATION</scope>
    <source>
        <tissue evidence="6 7">Leaves</tissue>
    </source>
</reference>